<gene>
    <name evidence="6" type="ORF">FPFC_012250</name>
</gene>
<name>A0A3F3GRQ8_9LACO</name>
<dbReference type="Pfam" id="PF19258">
    <property type="entry name" value="KxYKxGKxW_sig"/>
    <property type="match status" value="1"/>
</dbReference>
<dbReference type="InterPro" id="IPR036514">
    <property type="entry name" value="SGNH_hydro_sf"/>
</dbReference>
<evidence type="ECO:0000256" key="1">
    <source>
        <dbReference type="ARBA" id="ARBA00022729"/>
    </source>
</evidence>
<evidence type="ECO:0000256" key="2">
    <source>
        <dbReference type="ARBA" id="ARBA00022737"/>
    </source>
</evidence>
<evidence type="ECO:0000313" key="6">
    <source>
        <dbReference type="EMBL" id="GAP02345.1"/>
    </source>
</evidence>
<dbReference type="NCBIfam" id="TIGR03715">
    <property type="entry name" value="KxYKxGKxW"/>
    <property type="match status" value="1"/>
</dbReference>
<dbReference type="AlphaFoldDB" id="A0A3F3GRQ8"/>
<dbReference type="Gene3D" id="2.10.270.10">
    <property type="entry name" value="Cholin Binding"/>
    <property type="match status" value="4"/>
</dbReference>
<dbReference type="SUPFAM" id="SSF52266">
    <property type="entry name" value="SGNH hydrolase"/>
    <property type="match status" value="1"/>
</dbReference>
<dbReference type="Pfam" id="PF01473">
    <property type="entry name" value="Choline_bind_1"/>
    <property type="match status" value="4"/>
</dbReference>
<dbReference type="SUPFAM" id="SSF69360">
    <property type="entry name" value="Cell wall binding repeat"/>
    <property type="match status" value="2"/>
</dbReference>
<sequence length="721" mass="81395">MRFKMYKSGKTWVIGFMIIAGALGMAAVGNQGSLADAADVTQQNANNGVQQINGQLVDLINGVQQKSTFATDSSGNSYYFDANGKAVTGLQTINGNQYYFGSDYALQKNANFTTNSLDYTSDQNGVVTAKNGLIVSQQGTFYYANGLKVTNSWQTINGVTYFFGSDGKAVSGIQVIGSDEYYFDNQSNILQTNFTNQKIDNVTFSADSQGKLTAKNGVIWGFGDSTTVGWNSYNDNSKSYDYYAAENLDMQYLNNSAVSGTQIQADMGWMTDKAVADPLFQKATRIVIALGVNDINFGGTAPLNKLAEIFQDNIRRLHFTNTNAQIFILLPQGDYWQGKNNDSIGPGGFSMNQLKETLQEIGNNLGLTVIDAGVVTDDNHTQTIPDGVHPTNATYQLIGEKITSAIRNNPSNFIDNYQNYDLGSVSGYVNTMAGWRWLENGQIFTGFRSYMGTYYWFENGVRSNNAWHEAWGNDYYTGSDGRAVQGWQTIDGNRYYFGDDNTFYLRKNQVFSNGDQHFKADDSGVIKPWQGYIADGSSYGWRWYEDGQLFTGFRFYYGTYYWFVNGVRQNEGWRQAWGYTYLTNSDGRAVQGWQTIDGKKYYFGDDGTYFLRKGQIFNFNNQEFRSDDNTGELVPWSGYIWDGSQYNGGYRWYEDGQLFTGFRYYMGTYYWFVNGVRQNEGWRQAWGYTYWTDSDGRAVQGSQIINGRVYNFGNDGTYYLR</sequence>
<dbReference type="Proteomes" id="UP000061227">
    <property type="component" value="Unassembled WGS sequence"/>
</dbReference>
<keyword evidence="2" id="KW-0677">Repeat</keyword>
<dbReference type="RefSeq" id="WP_059375891.1">
    <property type="nucleotide sequence ID" value="NZ_FNWS01000001.1"/>
</dbReference>
<protein>
    <submittedName>
        <fullName evidence="6">1,4-beta-N-acetylmuramidase, partial</fullName>
    </submittedName>
</protein>
<accession>A0A3F3GRQ8</accession>
<evidence type="ECO:0000256" key="4">
    <source>
        <dbReference type="SAM" id="SignalP"/>
    </source>
</evidence>
<feature type="repeat" description="Cell wall-binding" evidence="3">
    <location>
        <begin position="87"/>
        <end position="106"/>
    </location>
</feature>
<dbReference type="OrthoDB" id="2032428at2"/>
<dbReference type="InterPro" id="IPR018337">
    <property type="entry name" value="Cell_wall/Cho-bd_repeat"/>
</dbReference>
<dbReference type="InterPro" id="IPR022263">
    <property type="entry name" value="KxYKxGKxW"/>
</dbReference>
<evidence type="ECO:0000259" key="5">
    <source>
        <dbReference type="Pfam" id="PF13472"/>
    </source>
</evidence>
<dbReference type="PROSITE" id="PS51170">
    <property type="entry name" value="CW"/>
    <property type="match status" value="4"/>
</dbReference>
<dbReference type="InterPro" id="IPR013830">
    <property type="entry name" value="SGNH_hydro"/>
</dbReference>
<evidence type="ECO:0000313" key="7">
    <source>
        <dbReference type="Proteomes" id="UP000061227"/>
    </source>
</evidence>
<keyword evidence="1 4" id="KW-0732">Signal</keyword>
<feature type="domain" description="SGNH hydrolase-type esterase" evidence="5">
    <location>
        <begin position="222"/>
        <end position="397"/>
    </location>
</feature>
<proteinExistence type="predicted"/>
<evidence type="ECO:0000256" key="3">
    <source>
        <dbReference type="PROSITE-ProRule" id="PRU00591"/>
    </source>
</evidence>
<keyword evidence="7" id="KW-1185">Reference proteome</keyword>
<dbReference type="EMBL" id="DF968063">
    <property type="protein sequence ID" value="GAP02345.1"/>
    <property type="molecule type" value="Genomic_DNA"/>
</dbReference>
<dbReference type="Gene3D" id="3.40.50.1110">
    <property type="entry name" value="SGNH hydrolase"/>
    <property type="match status" value="1"/>
</dbReference>
<dbReference type="STRING" id="220714.SAMN05660469_0297"/>
<organism evidence="6 7">
    <name type="scientific">Fructobacillus pseudoficulneus</name>
    <dbReference type="NCBI Taxonomy" id="220714"/>
    <lineage>
        <taxon>Bacteria</taxon>
        <taxon>Bacillati</taxon>
        <taxon>Bacillota</taxon>
        <taxon>Bacilli</taxon>
        <taxon>Lactobacillales</taxon>
        <taxon>Lactobacillaceae</taxon>
        <taxon>Fructobacillus</taxon>
    </lineage>
</organism>
<dbReference type="Pfam" id="PF13472">
    <property type="entry name" value="Lipase_GDSL_2"/>
    <property type="match status" value="1"/>
</dbReference>
<reference evidence="6 7" key="1">
    <citation type="journal article" date="2015" name="BMC Genomics">
        <title>Comparative genomics of Fructobacillus spp. and Leuconostoc spp. reveals niche-specific evolution of Fructobacillus spp.</title>
        <authorList>
            <person name="Endo A."/>
            <person name="Tanizawa Y."/>
            <person name="Tanaka N."/>
            <person name="Maeno S."/>
            <person name="Kumar H."/>
            <person name="Shiwa Y."/>
            <person name="Okada S."/>
            <person name="Yoshikawa H."/>
            <person name="Dicks L."/>
            <person name="Nakagawa J."/>
            <person name="Arita M."/>
        </authorList>
    </citation>
    <scope>NUCLEOTIDE SEQUENCE [LARGE SCALE GENOMIC DNA]</scope>
    <source>
        <strain evidence="6 7">DSM 15468</strain>
    </source>
</reference>
<feature type="signal peptide" evidence="4">
    <location>
        <begin position="1"/>
        <end position="26"/>
    </location>
</feature>
<feature type="chain" id="PRO_5039698623" evidence="4">
    <location>
        <begin position="27"/>
        <end position="721"/>
    </location>
</feature>
<feature type="repeat" description="Cell wall-binding" evidence="3">
    <location>
        <begin position="590"/>
        <end position="609"/>
    </location>
</feature>
<dbReference type="Pfam" id="PF19127">
    <property type="entry name" value="Choline_bind_3"/>
    <property type="match status" value="1"/>
</dbReference>
<feature type="repeat" description="Cell wall-binding" evidence="3">
    <location>
        <begin position="150"/>
        <end position="169"/>
    </location>
</feature>
<feature type="repeat" description="Cell wall-binding" evidence="3">
    <location>
        <begin position="484"/>
        <end position="503"/>
    </location>
</feature>
<dbReference type="CDD" id="cd00229">
    <property type="entry name" value="SGNH_hydrolase"/>
    <property type="match status" value="1"/>
</dbReference>